<sequence length="178" mass="20337">MKLLEAQQRFSKLEQVKNAYRSRDIGLLLDERGEKLRSSIRRLIDARVIERIARDLYWHPTTAPTRYQPIEEIAALLRFGCICFIGMESAASRWGIISQIPVDRLTVVTSGREGLFCTPFGSIEYIHTKADAFEITANTIEVPDSPLKLATKQYTVAGLKRARRSLDLIIWEELADEQ</sequence>
<protein>
    <recommendedName>
        <fullName evidence="3">Type IV toxin-antitoxin system AbiEi family antitoxin domain-containing protein</fullName>
    </recommendedName>
</protein>
<evidence type="ECO:0000313" key="1">
    <source>
        <dbReference type="EMBL" id="OUN88723.1"/>
    </source>
</evidence>
<dbReference type="AlphaFoldDB" id="A0A1Y3XT78"/>
<comment type="caution">
    <text evidence="1">The sequence shown here is derived from an EMBL/GenBank/DDBJ whole genome shotgun (WGS) entry which is preliminary data.</text>
</comment>
<dbReference type="InterPro" id="IPR059220">
    <property type="entry name" value="AbiEi"/>
</dbReference>
<evidence type="ECO:0000313" key="2">
    <source>
        <dbReference type="Proteomes" id="UP000195781"/>
    </source>
</evidence>
<dbReference type="Proteomes" id="UP000195781">
    <property type="component" value="Unassembled WGS sequence"/>
</dbReference>
<dbReference type="EMBL" id="NFIE01000009">
    <property type="protein sequence ID" value="OUN88723.1"/>
    <property type="molecule type" value="Genomic_DNA"/>
</dbReference>
<dbReference type="OrthoDB" id="3235173at2"/>
<dbReference type="RefSeq" id="WP_019239320.1">
    <property type="nucleotide sequence ID" value="NZ_CABKRW010000069.1"/>
</dbReference>
<evidence type="ECO:0008006" key="3">
    <source>
        <dbReference type="Google" id="ProtNLM"/>
    </source>
</evidence>
<dbReference type="NCBIfam" id="NF047376">
    <property type="entry name" value="TAA_AbiEi"/>
    <property type="match status" value="1"/>
</dbReference>
<reference evidence="2" key="1">
    <citation type="submission" date="2017-04" db="EMBL/GenBank/DDBJ databases">
        <title>Function of individual gut microbiota members based on whole genome sequencing of pure cultures obtained from chicken caecum.</title>
        <authorList>
            <person name="Medvecky M."/>
            <person name="Cejkova D."/>
            <person name="Polansky O."/>
            <person name="Karasova D."/>
            <person name="Kubasova T."/>
            <person name="Cizek A."/>
            <person name="Rychlik I."/>
        </authorList>
    </citation>
    <scope>NUCLEOTIDE SEQUENCE [LARGE SCALE GENOMIC DNA]</scope>
    <source>
        <strain evidence="2">An5</strain>
    </source>
</reference>
<keyword evidence="2" id="KW-1185">Reference proteome</keyword>
<proteinExistence type="predicted"/>
<organism evidence="1 2">
    <name type="scientific">[Collinsella] massiliensis</name>
    <dbReference type="NCBI Taxonomy" id="1232426"/>
    <lineage>
        <taxon>Bacteria</taxon>
        <taxon>Bacillati</taxon>
        <taxon>Actinomycetota</taxon>
        <taxon>Coriobacteriia</taxon>
        <taxon>Coriobacteriales</taxon>
        <taxon>Coriobacteriaceae</taxon>
        <taxon>Enorma</taxon>
    </lineage>
</organism>
<accession>A0A1Y3XT78</accession>
<gene>
    <name evidence="1" type="ORF">B5G02_04885</name>
</gene>
<name>A0A1Y3XT78_9ACTN</name>